<organism evidence="1 2">
    <name type="scientific">Campylobacter gastrosuis</name>
    <dbReference type="NCBI Taxonomy" id="2974576"/>
    <lineage>
        <taxon>Bacteria</taxon>
        <taxon>Pseudomonadati</taxon>
        <taxon>Campylobacterota</taxon>
        <taxon>Epsilonproteobacteria</taxon>
        <taxon>Campylobacterales</taxon>
        <taxon>Campylobacteraceae</taxon>
        <taxon>Campylobacter</taxon>
    </lineage>
</organism>
<dbReference type="EMBL" id="JANURM010000009">
    <property type="protein sequence ID" value="MDL0089219.1"/>
    <property type="molecule type" value="Genomic_DNA"/>
</dbReference>
<gene>
    <name evidence="1" type="ORF">NYG85_07565</name>
</gene>
<dbReference type="Proteomes" id="UP001173801">
    <property type="component" value="Unassembled WGS sequence"/>
</dbReference>
<comment type="caution">
    <text evidence="1">The sequence shown here is derived from an EMBL/GenBank/DDBJ whole genome shotgun (WGS) entry which is preliminary data.</text>
</comment>
<name>A0ABT7HQN8_9BACT</name>
<evidence type="ECO:0000313" key="2">
    <source>
        <dbReference type="Proteomes" id="UP001173801"/>
    </source>
</evidence>
<keyword evidence="2" id="KW-1185">Reference proteome</keyword>
<dbReference type="RefSeq" id="WP_284937873.1">
    <property type="nucleotide sequence ID" value="NZ_JANURM010000009.1"/>
</dbReference>
<evidence type="ECO:0000313" key="1">
    <source>
        <dbReference type="EMBL" id="MDL0089219.1"/>
    </source>
</evidence>
<sequence length="54" mass="6793">MDCLTKKERMELEAVFAVIYRKKESKFLRFYKEFYALTLLNFKSIRKKIRQKRR</sequence>
<accession>A0ABT7HQN8</accession>
<reference evidence="1" key="1">
    <citation type="submission" date="2022-08" db="EMBL/GenBank/DDBJ databases">
        <authorList>
            <person name="Wang H."/>
        </authorList>
    </citation>
    <scope>NUCLEOTIDE SEQUENCE</scope>
    <source>
        <strain evidence="1">PS10</strain>
    </source>
</reference>
<protein>
    <submittedName>
        <fullName evidence="1">Uncharacterized protein</fullName>
    </submittedName>
</protein>
<proteinExistence type="predicted"/>
<reference evidence="1" key="2">
    <citation type="journal article" date="2023" name="Microorganisms">
        <title>Isolation and Genomic Characteristics of Cat-Borne Campylobacter felis sp. nov. and Sheep-Borne Campylobacter ovis sp. nov.</title>
        <authorList>
            <person name="Wang H."/>
            <person name="Li Y."/>
            <person name="Gu Y."/>
            <person name="Zhou G."/>
            <person name="Chen X."/>
            <person name="Zhang X."/>
            <person name="Shao Z."/>
            <person name="Zhang J."/>
            <person name="Zhang M."/>
        </authorList>
    </citation>
    <scope>NUCLEOTIDE SEQUENCE</scope>
    <source>
        <strain evidence="1">PS10</strain>
    </source>
</reference>